<reference evidence="2" key="1">
    <citation type="submission" date="2023-02" db="EMBL/GenBank/DDBJ databases">
        <title>Identification and recombinant expression of a fungal hydrolase from Papiliotrema laurentii that hydrolyzes apple cutin and clears colloidal polyester polyurethane.</title>
        <authorList>
            <consortium name="DOE Joint Genome Institute"/>
            <person name="Roman V.A."/>
            <person name="Bojanowski C."/>
            <person name="Crable B.R."/>
            <person name="Wagner D.N."/>
            <person name="Hung C.S."/>
            <person name="Nadeau L.J."/>
            <person name="Schratz L."/>
            <person name="Haridas S."/>
            <person name="Pangilinan J."/>
            <person name="Lipzen A."/>
            <person name="Na H."/>
            <person name="Yan M."/>
            <person name="Ng V."/>
            <person name="Grigoriev I.V."/>
            <person name="Spatafora J.W."/>
            <person name="Barlow D."/>
            <person name="Biffinger J."/>
            <person name="Kelley-Loughnane N."/>
            <person name="Varaljay V.A."/>
            <person name="Crookes-Goodson W.J."/>
        </authorList>
    </citation>
    <scope>NUCLEOTIDE SEQUENCE</scope>
    <source>
        <strain evidence="2">5307AH</strain>
    </source>
</reference>
<feature type="region of interest" description="Disordered" evidence="1">
    <location>
        <begin position="1"/>
        <end position="20"/>
    </location>
</feature>
<evidence type="ECO:0000313" key="2">
    <source>
        <dbReference type="EMBL" id="KAK1923186.1"/>
    </source>
</evidence>
<accession>A0AAD9FP70</accession>
<dbReference type="EMBL" id="JAODAN010000007">
    <property type="protein sequence ID" value="KAK1923186.1"/>
    <property type="molecule type" value="Genomic_DNA"/>
</dbReference>
<sequence>MSHEGVKVNGIVSNGGGEDNREEQLRAATYLTAKMLAVKPRYIGVYAPGDFFTPTYRLVIPDPNCPYAGRGYHGFREMIALESPARCDVDVWIKALKDLTALPEGPLAVRHILNPACNKDEGLRFIWRRTRDQSEGGEVGDEAERSIDSGQEELEDWPRRDRLIREGKTVHAEPGKMGWLESLRVGRCQMFDALPYHGPTSWAPGLLPPGACSPSGPLSSISPTSPGVDSNQQRE</sequence>
<evidence type="ECO:0000256" key="1">
    <source>
        <dbReference type="SAM" id="MobiDB-lite"/>
    </source>
</evidence>
<gene>
    <name evidence="2" type="ORF">DB88DRAFT_338566</name>
</gene>
<name>A0AAD9FP70_PAPLA</name>
<evidence type="ECO:0000313" key="3">
    <source>
        <dbReference type="Proteomes" id="UP001182556"/>
    </source>
</evidence>
<dbReference type="Proteomes" id="UP001182556">
    <property type="component" value="Unassembled WGS sequence"/>
</dbReference>
<feature type="region of interest" description="Disordered" evidence="1">
    <location>
        <begin position="134"/>
        <end position="154"/>
    </location>
</feature>
<organism evidence="2 3">
    <name type="scientific">Papiliotrema laurentii</name>
    <name type="common">Cryptococcus laurentii</name>
    <dbReference type="NCBI Taxonomy" id="5418"/>
    <lineage>
        <taxon>Eukaryota</taxon>
        <taxon>Fungi</taxon>
        <taxon>Dikarya</taxon>
        <taxon>Basidiomycota</taxon>
        <taxon>Agaricomycotina</taxon>
        <taxon>Tremellomycetes</taxon>
        <taxon>Tremellales</taxon>
        <taxon>Rhynchogastremaceae</taxon>
        <taxon>Papiliotrema</taxon>
    </lineage>
</organism>
<keyword evidence="3" id="KW-1185">Reference proteome</keyword>
<protein>
    <submittedName>
        <fullName evidence="2">Uncharacterized protein</fullName>
    </submittedName>
</protein>
<dbReference type="AlphaFoldDB" id="A0AAD9FP70"/>
<proteinExistence type="predicted"/>
<feature type="region of interest" description="Disordered" evidence="1">
    <location>
        <begin position="199"/>
        <end position="235"/>
    </location>
</feature>
<comment type="caution">
    <text evidence="2">The sequence shown here is derived from an EMBL/GenBank/DDBJ whole genome shotgun (WGS) entry which is preliminary data.</text>
</comment>
<feature type="compositionally biased region" description="Polar residues" evidence="1">
    <location>
        <begin position="216"/>
        <end position="235"/>
    </location>
</feature>